<comment type="caution">
    <text evidence="3">The sequence shown here is derived from an EMBL/GenBank/DDBJ whole genome shotgun (WGS) entry which is preliminary data.</text>
</comment>
<dbReference type="PANTHER" id="PTHR28066">
    <property type="entry name" value="37S RIBOSOMAL PROTEIN MRP10, MITOCHONDRIAL"/>
    <property type="match status" value="1"/>
</dbReference>
<dbReference type="Proteomes" id="UP000803884">
    <property type="component" value="Unassembled WGS sequence"/>
</dbReference>
<comment type="subcellular location">
    <subcellularLocation>
        <location evidence="1">Mitochondrion</location>
    </subcellularLocation>
</comment>
<accession>A0AB34L0F1</accession>
<gene>
    <name evidence="3" type="ORF">WHR41_02601</name>
</gene>
<dbReference type="RefSeq" id="XP_069231979.1">
    <property type="nucleotide sequence ID" value="XM_069371207.1"/>
</dbReference>
<keyword evidence="1" id="KW-0496">Mitochondrion</keyword>
<dbReference type="PANTHER" id="PTHR28066:SF1">
    <property type="entry name" value="SMALL RIBOSOMAL SUBUNIT PROTEIN MS37"/>
    <property type="match status" value="1"/>
</dbReference>
<evidence type="ECO:0000313" key="3">
    <source>
        <dbReference type="EMBL" id="KAL1588874.1"/>
    </source>
</evidence>
<keyword evidence="4" id="KW-1185">Reference proteome</keyword>
<dbReference type="GO" id="GO:0005763">
    <property type="term" value="C:mitochondrial small ribosomal subunit"/>
    <property type="evidence" value="ECO:0007669"/>
    <property type="project" value="TreeGrafter"/>
</dbReference>
<keyword evidence="1" id="KW-0687">Ribonucleoprotein</keyword>
<dbReference type="AlphaFoldDB" id="A0AB34L0F1"/>
<evidence type="ECO:0000313" key="4">
    <source>
        <dbReference type="Proteomes" id="UP000803884"/>
    </source>
</evidence>
<protein>
    <recommendedName>
        <fullName evidence="1">Small ribosomal subunit protein mS37</fullName>
    </recommendedName>
</protein>
<dbReference type="GeneID" id="96004045"/>
<dbReference type="EMBL" id="JAAQHG020000006">
    <property type="protein sequence ID" value="KAL1588874.1"/>
    <property type="molecule type" value="Genomic_DNA"/>
</dbReference>
<name>A0AB34L0F1_9PEZI</name>
<proteinExistence type="inferred from homology"/>
<evidence type="ECO:0000256" key="2">
    <source>
        <dbReference type="SAM" id="MobiDB-lite"/>
    </source>
</evidence>
<keyword evidence="1" id="KW-0689">Ribosomal protein</keyword>
<dbReference type="GO" id="GO:0032543">
    <property type="term" value="P:mitochondrial translation"/>
    <property type="evidence" value="ECO:0007669"/>
    <property type="project" value="InterPro"/>
</dbReference>
<feature type="region of interest" description="Disordered" evidence="2">
    <location>
        <begin position="1"/>
        <end position="35"/>
    </location>
</feature>
<comment type="subunit">
    <text evidence="1">Component of the mitochondrial small ribosomal subunit.</text>
</comment>
<reference evidence="3 4" key="1">
    <citation type="journal article" date="2020" name="Microbiol. Resour. Announc.">
        <title>Draft Genome Sequence of a Cladosporium Species Isolated from the Mesophotic Ascidian Didemnum maculosum.</title>
        <authorList>
            <person name="Gioti A."/>
            <person name="Siaperas R."/>
            <person name="Nikolaivits E."/>
            <person name="Le Goff G."/>
            <person name="Ouazzani J."/>
            <person name="Kotoulas G."/>
            <person name="Topakas E."/>
        </authorList>
    </citation>
    <scope>NUCLEOTIDE SEQUENCE [LARGE SCALE GENOMIC DNA]</scope>
    <source>
        <strain evidence="3 4">TM138-S3</strain>
    </source>
</reference>
<sequence>MVAGKDSTRQLAKAASAPKLPPLPKLRIRRPDQTSANPCLNVMSSVLSCWASSGNTGEGCAQLEQQLRACMDERKGANTQKNKINSHLSRLYPQIIGPHKRK</sequence>
<dbReference type="GO" id="GO:0003735">
    <property type="term" value="F:structural constituent of ribosome"/>
    <property type="evidence" value="ECO:0007669"/>
    <property type="project" value="InterPro"/>
</dbReference>
<evidence type="ECO:0000256" key="1">
    <source>
        <dbReference type="PIRNR" id="PIRNR037706"/>
    </source>
</evidence>
<comment type="similarity">
    <text evidence="1">Belongs to the mitochondrion-specific ribosomal protein mS37 family.</text>
</comment>
<dbReference type="PIRSF" id="PIRSF037706">
    <property type="entry name" value="MRP10"/>
    <property type="match status" value="1"/>
</dbReference>
<organism evidence="3 4">
    <name type="scientific">Cladosporium halotolerans</name>
    <dbReference type="NCBI Taxonomy" id="1052096"/>
    <lineage>
        <taxon>Eukaryota</taxon>
        <taxon>Fungi</taxon>
        <taxon>Dikarya</taxon>
        <taxon>Ascomycota</taxon>
        <taxon>Pezizomycotina</taxon>
        <taxon>Dothideomycetes</taxon>
        <taxon>Dothideomycetidae</taxon>
        <taxon>Cladosporiales</taxon>
        <taxon>Cladosporiaceae</taxon>
        <taxon>Cladosporium</taxon>
    </lineage>
</organism>
<dbReference type="InterPro" id="IPR017264">
    <property type="entry name" value="Ribosomal_mS37_fun"/>
</dbReference>
<comment type="function">
    <text evidence="1">Component of the mitochondrial ribosome (mitoribosome), a dedicated translation machinery responsible for the synthesis of mitochondrial genome-encoded proteins, including at least some of the essential transmembrane subunits of the mitochondrial respiratory chain. The mitoribosomes are attached to the mitochondrial inner membrane and translation products are cotranslationally integrated into the membrane.</text>
</comment>